<accession>A0A090E2J8</accession>
<dbReference type="InterPro" id="IPR005225">
    <property type="entry name" value="Small_GTP-bd"/>
</dbReference>
<dbReference type="PRINTS" id="PR00449">
    <property type="entry name" value="RASTRNSFRMNG"/>
</dbReference>
<dbReference type="SUPFAM" id="SSF52540">
    <property type="entry name" value="P-loop containing nucleoside triphosphate hydrolases"/>
    <property type="match status" value="1"/>
</dbReference>
<evidence type="ECO:0000256" key="1">
    <source>
        <dbReference type="ARBA" id="ARBA00022741"/>
    </source>
</evidence>
<dbReference type="InterPro" id="IPR050227">
    <property type="entry name" value="Rab"/>
</dbReference>
<name>A0A090E2J8_MESPL</name>
<dbReference type="Pfam" id="PF00071">
    <property type="entry name" value="Ras"/>
    <property type="match status" value="1"/>
</dbReference>
<organism evidence="3 4">
    <name type="scientific">Mesorhizobium plurifarium</name>
    <dbReference type="NCBI Taxonomy" id="69974"/>
    <lineage>
        <taxon>Bacteria</taxon>
        <taxon>Pseudomonadati</taxon>
        <taxon>Pseudomonadota</taxon>
        <taxon>Alphaproteobacteria</taxon>
        <taxon>Hyphomicrobiales</taxon>
        <taxon>Phyllobacteriaceae</taxon>
        <taxon>Mesorhizobium</taxon>
    </lineage>
</organism>
<dbReference type="InterPro" id="IPR001806">
    <property type="entry name" value="Small_GTPase"/>
</dbReference>
<sequence length="168" mass="18400">MVSAKVMLLGDMGVGKTSIMYRLVHDRFDGEYKSTLGVEVLSYDVPADPLRGGEAARLVLWDTDGDFGTRIFDTVYVTGASAAIVVSDVTRPQTVTRMVELVRSFETRFPGRPYRALVNKIDLAEAPGSAEEIGQLPRSSVKFVSAKNGEGIVDAFAELAETIRRRQL</sequence>
<evidence type="ECO:0000256" key="2">
    <source>
        <dbReference type="ARBA" id="ARBA00023134"/>
    </source>
</evidence>
<dbReference type="EMBL" id="CCMZ01000034">
    <property type="protein sequence ID" value="CDX23649.1"/>
    <property type="molecule type" value="Genomic_DNA"/>
</dbReference>
<keyword evidence="4" id="KW-1185">Reference proteome</keyword>
<evidence type="ECO:0000313" key="3">
    <source>
        <dbReference type="EMBL" id="CDX23649.1"/>
    </source>
</evidence>
<dbReference type="Proteomes" id="UP000045285">
    <property type="component" value="Unassembled WGS sequence"/>
</dbReference>
<dbReference type="AlphaFoldDB" id="A0A090E2J8"/>
<dbReference type="PROSITE" id="PS51419">
    <property type="entry name" value="RAB"/>
    <property type="match status" value="1"/>
</dbReference>
<dbReference type="NCBIfam" id="TIGR00231">
    <property type="entry name" value="small_GTP"/>
    <property type="match status" value="1"/>
</dbReference>
<dbReference type="Gene3D" id="3.40.50.300">
    <property type="entry name" value="P-loop containing nucleotide triphosphate hydrolases"/>
    <property type="match status" value="1"/>
</dbReference>
<dbReference type="PANTHER" id="PTHR47977">
    <property type="entry name" value="RAS-RELATED PROTEIN RAB"/>
    <property type="match status" value="1"/>
</dbReference>
<reference evidence="4" key="1">
    <citation type="submission" date="2014-08" db="EMBL/GenBank/DDBJ databases">
        <authorList>
            <person name="Moulin L."/>
        </authorList>
    </citation>
    <scope>NUCLEOTIDE SEQUENCE [LARGE SCALE GENOMIC DNA]</scope>
</reference>
<proteinExistence type="predicted"/>
<dbReference type="SMART" id="SM00175">
    <property type="entry name" value="RAB"/>
    <property type="match status" value="1"/>
</dbReference>
<keyword evidence="2" id="KW-0342">GTP-binding</keyword>
<protein>
    <submittedName>
        <fullName evidence="3">Small GTP-binding protein</fullName>
    </submittedName>
</protein>
<dbReference type="GO" id="GO:0003924">
    <property type="term" value="F:GTPase activity"/>
    <property type="evidence" value="ECO:0007669"/>
    <property type="project" value="InterPro"/>
</dbReference>
<evidence type="ECO:0000313" key="4">
    <source>
        <dbReference type="Proteomes" id="UP000045285"/>
    </source>
</evidence>
<dbReference type="GO" id="GO:0005525">
    <property type="term" value="F:GTP binding"/>
    <property type="evidence" value="ECO:0007669"/>
    <property type="project" value="UniProtKB-KW"/>
</dbReference>
<gene>
    <name evidence="3" type="ORF">MPL3356_40479</name>
</gene>
<keyword evidence="1" id="KW-0547">Nucleotide-binding</keyword>
<dbReference type="STRING" id="69974.MPLDJ20_190068"/>
<dbReference type="SMART" id="SM00173">
    <property type="entry name" value="RAS"/>
    <property type="match status" value="1"/>
</dbReference>
<dbReference type="InterPro" id="IPR027417">
    <property type="entry name" value="P-loop_NTPase"/>
</dbReference>